<feature type="compositionally biased region" description="Polar residues" evidence="6">
    <location>
        <begin position="478"/>
        <end position="488"/>
    </location>
</feature>
<dbReference type="GeneID" id="61253311"/>
<organism evidence="10 11">
    <name type="scientific">Pantoea stewartii</name>
    <dbReference type="NCBI Taxonomy" id="66269"/>
    <lineage>
        <taxon>Bacteria</taxon>
        <taxon>Pseudomonadati</taxon>
        <taxon>Pseudomonadota</taxon>
        <taxon>Gammaproteobacteria</taxon>
        <taxon>Enterobacterales</taxon>
        <taxon>Erwiniaceae</taxon>
        <taxon>Pantoea</taxon>
    </lineage>
</organism>
<protein>
    <submittedName>
        <fullName evidence="10">Peptidase</fullName>
    </submittedName>
</protein>
<dbReference type="InterPro" id="IPR007863">
    <property type="entry name" value="Peptidase_M16_C"/>
</dbReference>
<dbReference type="GO" id="GO:0046872">
    <property type="term" value="F:metal ion binding"/>
    <property type="evidence" value="ECO:0007669"/>
    <property type="project" value="InterPro"/>
</dbReference>
<evidence type="ECO:0000259" key="8">
    <source>
        <dbReference type="Pfam" id="PF00675"/>
    </source>
</evidence>
<feature type="signal peptide" evidence="7">
    <location>
        <begin position="1"/>
        <end position="24"/>
    </location>
</feature>
<evidence type="ECO:0000256" key="1">
    <source>
        <dbReference type="ARBA" id="ARBA00007261"/>
    </source>
</evidence>
<evidence type="ECO:0000256" key="2">
    <source>
        <dbReference type="ARBA" id="ARBA00022670"/>
    </source>
</evidence>
<feature type="compositionally biased region" description="Low complexity" evidence="6">
    <location>
        <begin position="489"/>
        <end position="502"/>
    </location>
</feature>
<dbReference type="Pfam" id="PF00675">
    <property type="entry name" value="Peptidase_M16"/>
    <property type="match status" value="1"/>
</dbReference>
<gene>
    <name evidence="10" type="ORF">RSA13_15740</name>
</gene>
<dbReference type="GO" id="GO:0008237">
    <property type="term" value="F:metallopeptidase activity"/>
    <property type="evidence" value="ECO:0007669"/>
    <property type="project" value="UniProtKB-KW"/>
</dbReference>
<dbReference type="EMBL" id="LDSI01000022">
    <property type="protein sequence ID" value="KTS95642.1"/>
    <property type="molecule type" value="Genomic_DNA"/>
</dbReference>
<accession>A0AB34VDV1</accession>
<comment type="caution">
    <text evidence="10">The sequence shown here is derived from an EMBL/GenBank/DDBJ whole genome shotgun (WGS) entry which is preliminary data.</text>
</comment>
<reference evidence="10 11" key="1">
    <citation type="journal article" date="2016" name="Front. Microbiol.">
        <title>Genomic Resource of Rice Seed Associated Bacteria.</title>
        <authorList>
            <person name="Midha S."/>
            <person name="Bansal K."/>
            <person name="Sharma S."/>
            <person name="Kumar N."/>
            <person name="Patil P.P."/>
            <person name="Chaudhry V."/>
            <person name="Patil P.B."/>
        </authorList>
    </citation>
    <scope>NUCLEOTIDE SEQUENCE [LARGE SCALE GENOMIC DNA]</scope>
    <source>
        <strain evidence="10 11">RSA13</strain>
    </source>
</reference>
<feature type="region of interest" description="Disordered" evidence="6">
    <location>
        <begin position="457"/>
        <end position="502"/>
    </location>
</feature>
<dbReference type="InterPro" id="IPR011765">
    <property type="entry name" value="Pept_M16_N"/>
</dbReference>
<dbReference type="AlphaFoldDB" id="A0AB34VDV1"/>
<comment type="similarity">
    <text evidence="1">Belongs to the peptidase M16 family.</text>
</comment>
<dbReference type="Gene3D" id="3.30.830.10">
    <property type="entry name" value="Metalloenzyme, LuxS/M16 peptidase-like"/>
    <property type="match status" value="2"/>
</dbReference>
<evidence type="ECO:0000313" key="10">
    <source>
        <dbReference type="EMBL" id="KTS95642.1"/>
    </source>
</evidence>
<proteinExistence type="inferred from homology"/>
<dbReference type="PANTHER" id="PTHR43690">
    <property type="entry name" value="NARDILYSIN"/>
    <property type="match status" value="1"/>
</dbReference>
<dbReference type="GO" id="GO:0006508">
    <property type="term" value="P:proteolysis"/>
    <property type="evidence" value="ECO:0007669"/>
    <property type="project" value="UniProtKB-KW"/>
</dbReference>
<keyword evidence="3" id="KW-0378">Hydrolase</keyword>
<evidence type="ECO:0000256" key="5">
    <source>
        <dbReference type="ARBA" id="ARBA00023049"/>
    </source>
</evidence>
<keyword evidence="7" id="KW-0732">Signal</keyword>
<feature type="chain" id="PRO_5044331704" evidence="7">
    <location>
        <begin position="25"/>
        <end position="502"/>
    </location>
</feature>
<evidence type="ECO:0000256" key="4">
    <source>
        <dbReference type="ARBA" id="ARBA00022833"/>
    </source>
</evidence>
<dbReference type="RefSeq" id="WP_033737328.1">
    <property type="nucleotide sequence ID" value="NZ_CP046585.1"/>
</dbReference>
<dbReference type="SUPFAM" id="SSF63411">
    <property type="entry name" value="LuxS/MPP-like metallohydrolase"/>
    <property type="match status" value="2"/>
</dbReference>
<dbReference type="InterPro" id="IPR011249">
    <property type="entry name" value="Metalloenz_LuxS/M16"/>
</dbReference>
<name>A0AB34VDV1_9GAMM</name>
<evidence type="ECO:0000313" key="11">
    <source>
        <dbReference type="Proteomes" id="UP000072520"/>
    </source>
</evidence>
<evidence type="ECO:0000256" key="7">
    <source>
        <dbReference type="SAM" id="SignalP"/>
    </source>
</evidence>
<dbReference type="PANTHER" id="PTHR43690:SF17">
    <property type="entry name" value="PROTEIN YHJJ"/>
    <property type="match status" value="1"/>
</dbReference>
<dbReference type="Pfam" id="PF05193">
    <property type="entry name" value="Peptidase_M16_C"/>
    <property type="match status" value="1"/>
</dbReference>
<evidence type="ECO:0000256" key="3">
    <source>
        <dbReference type="ARBA" id="ARBA00022801"/>
    </source>
</evidence>
<keyword evidence="2" id="KW-0645">Protease</keyword>
<dbReference type="Proteomes" id="UP000072520">
    <property type="component" value="Unassembled WGS sequence"/>
</dbReference>
<keyword evidence="5" id="KW-0482">Metalloprotease</keyword>
<evidence type="ECO:0000259" key="9">
    <source>
        <dbReference type="Pfam" id="PF05193"/>
    </source>
</evidence>
<feature type="domain" description="Peptidase M16 C-terminal" evidence="9">
    <location>
        <begin position="201"/>
        <end position="377"/>
    </location>
</feature>
<dbReference type="InterPro" id="IPR050626">
    <property type="entry name" value="Peptidase_M16"/>
</dbReference>
<feature type="domain" description="Peptidase M16 N-terminal" evidence="8">
    <location>
        <begin position="51"/>
        <end position="158"/>
    </location>
</feature>
<keyword evidence="4" id="KW-0862">Zinc</keyword>
<evidence type="ECO:0000256" key="6">
    <source>
        <dbReference type="SAM" id="MobiDB-lite"/>
    </source>
</evidence>
<sequence length="502" mass="55905">MQGTRIRLLVGGLVLAATSYGASAETLQPDPAWQQGKLDNGFSWQLLATPQRPSDRIELRMVVNTGSLVESAQQTGFSHLLSRLALVHNTALDTNQQRALWQQGIDPQRPLPPVITSYDYTQYNLSLPNNRPDLLKEALNWLAATAGDMAITNQVVDTALSASDPVKTWPTDTQDVWWRYRLKGSALLAHDPAEKPRAPVDIAQLKSFYQQWYTPDAITLYVVGNVDSRSFSEQINKAFSSLEGKRSSAAPVPTLSPLPHDPVNLVSGSGAQDRLSLVWDTPWQPIRDSQNLQRYWRGDLAREALFWHVQRALSNSKAQGVQVGFDCRVLYQRAQCSINMDTRNDSLEQNMNLVARELAAVRDNGLPQEEFDALMAQKLLELNKLFTTYARTDTDVLISQRLRSQRNSVVDIAPEQYQKLRQDFLAGLTRDQMNQELRQQLSQELMMVLIQPEGETETNVKSLKADWDKLMGEPAPSAAQSGGTDVSQPESSPAGDAAPPAS</sequence>